<evidence type="ECO:0000256" key="4">
    <source>
        <dbReference type="ARBA" id="ARBA00023163"/>
    </source>
</evidence>
<feature type="region of interest" description="Disordered" evidence="8">
    <location>
        <begin position="1"/>
        <end position="33"/>
    </location>
</feature>
<gene>
    <name evidence="10" type="ORF">HNY73_019948</name>
</gene>
<dbReference type="GO" id="GO:0005634">
    <property type="term" value="C:nucleus"/>
    <property type="evidence" value="ECO:0007669"/>
    <property type="project" value="TreeGrafter"/>
</dbReference>
<proteinExistence type="predicted"/>
<keyword evidence="2" id="KW-0805">Transcription regulation</keyword>
<evidence type="ECO:0000256" key="3">
    <source>
        <dbReference type="ARBA" id="ARBA00023125"/>
    </source>
</evidence>
<dbReference type="EMBL" id="JABXBU010002230">
    <property type="protein sequence ID" value="KAF8766933.1"/>
    <property type="molecule type" value="Genomic_DNA"/>
</dbReference>
<keyword evidence="11" id="KW-1185">Reference proteome</keyword>
<keyword evidence="4" id="KW-0804">Transcription</keyword>
<dbReference type="Gene3D" id="1.20.5.170">
    <property type="match status" value="1"/>
</dbReference>
<evidence type="ECO:0000256" key="2">
    <source>
        <dbReference type="ARBA" id="ARBA00023015"/>
    </source>
</evidence>
<evidence type="ECO:0000313" key="11">
    <source>
        <dbReference type="Proteomes" id="UP000807504"/>
    </source>
</evidence>
<name>A0A8T0E585_ARGBR</name>
<comment type="caution">
    <text evidence="10">The sequence shown here is derived from an EMBL/GenBank/DDBJ whole genome shotgun (WGS) entry which is preliminary data.</text>
</comment>
<evidence type="ECO:0000256" key="7">
    <source>
        <dbReference type="SAM" id="Coils"/>
    </source>
</evidence>
<feature type="compositionally biased region" description="Low complexity" evidence="8">
    <location>
        <begin position="301"/>
        <end position="317"/>
    </location>
</feature>
<sequence>MDGDSSHILTSEAESDGADINPSRPRKRQRLDHLTQEEKILRRKMKNRVAAQTARDRKKARMFELEEQNLELQKSQKILLYTIVEQRKTIAEQTEKINSLEKRLALLEDHCSSEKSKECSRVKDEKTGSTDAYPLDDALRLLTGDGQADDILDLLQNCSDDLLQCDLLNTLYESGESRKESSGSSEMVGTTTKGLESHKELVHFDHIYYKQEPVHDTAATLTLPACDLSTKETAIPPTIISCESPDAVMDVAQPMEIPVISITNPSELDSNSDILHFNCDTFSLEEIDDQLLYTQEVKNCSSPASSSDAGYDSSFSAPSPSEDDQRWGDSLTELFPSLI</sequence>
<dbReference type="PANTHER" id="PTHR46542:SF1">
    <property type="entry name" value="X-BOX BINDING PROTEIN 1"/>
    <property type="match status" value="1"/>
</dbReference>
<dbReference type="PROSITE" id="PS00036">
    <property type="entry name" value="BZIP_BASIC"/>
    <property type="match status" value="1"/>
</dbReference>
<evidence type="ECO:0000256" key="8">
    <source>
        <dbReference type="SAM" id="MobiDB-lite"/>
    </source>
</evidence>
<dbReference type="Proteomes" id="UP000807504">
    <property type="component" value="Unassembled WGS sequence"/>
</dbReference>
<evidence type="ECO:0000256" key="1">
    <source>
        <dbReference type="ARBA" id="ARBA00022843"/>
    </source>
</evidence>
<reference evidence="10" key="2">
    <citation type="submission" date="2020-06" db="EMBL/GenBank/DDBJ databases">
        <authorList>
            <person name="Sheffer M."/>
        </authorList>
    </citation>
    <scope>NUCLEOTIDE SEQUENCE</scope>
</reference>
<evidence type="ECO:0000256" key="6">
    <source>
        <dbReference type="ARBA" id="ARBA00040165"/>
    </source>
</evidence>
<reference evidence="10" key="1">
    <citation type="journal article" date="2020" name="bioRxiv">
        <title>Chromosome-level reference genome of the European wasp spider Argiope bruennichi: a resource for studies on range expansion and evolutionary adaptation.</title>
        <authorList>
            <person name="Sheffer M.M."/>
            <person name="Hoppe A."/>
            <person name="Krehenwinkel H."/>
            <person name="Uhl G."/>
            <person name="Kuss A.W."/>
            <person name="Jensen L."/>
            <person name="Jensen C."/>
            <person name="Gillespie R.G."/>
            <person name="Hoff K.J."/>
            <person name="Prost S."/>
        </authorList>
    </citation>
    <scope>NUCLEOTIDE SEQUENCE</scope>
</reference>
<dbReference type="PANTHER" id="PTHR46542">
    <property type="entry name" value="X-BOX BINDING PROTEIN 1"/>
    <property type="match status" value="1"/>
</dbReference>
<dbReference type="SUPFAM" id="SSF57959">
    <property type="entry name" value="Leucine zipper domain"/>
    <property type="match status" value="1"/>
</dbReference>
<protein>
    <recommendedName>
        <fullName evidence="6">X-box-binding protein 1</fullName>
    </recommendedName>
</protein>
<evidence type="ECO:0000256" key="5">
    <source>
        <dbReference type="ARBA" id="ARBA00023242"/>
    </source>
</evidence>
<accession>A0A8T0E585</accession>
<evidence type="ECO:0000313" key="10">
    <source>
        <dbReference type="EMBL" id="KAF8766933.1"/>
    </source>
</evidence>
<dbReference type="SMART" id="SM00338">
    <property type="entry name" value="BRLZ"/>
    <property type="match status" value="1"/>
</dbReference>
<feature type="coiled-coil region" evidence="7">
    <location>
        <begin position="55"/>
        <end position="117"/>
    </location>
</feature>
<keyword evidence="3" id="KW-0238">DNA-binding</keyword>
<keyword evidence="5" id="KW-0539">Nucleus</keyword>
<dbReference type="InterPro" id="IPR052470">
    <property type="entry name" value="ER_Stress-Reg_TF"/>
</dbReference>
<dbReference type="GO" id="GO:0000977">
    <property type="term" value="F:RNA polymerase II transcription regulatory region sequence-specific DNA binding"/>
    <property type="evidence" value="ECO:0007669"/>
    <property type="project" value="TreeGrafter"/>
</dbReference>
<dbReference type="AlphaFoldDB" id="A0A8T0E585"/>
<dbReference type="InterPro" id="IPR004827">
    <property type="entry name" value="bZIP"/>
</dbReference>
<keyword evidence="7" id="KW-0175">Coiled coil</keyword>
<dbReference type="CDD" id="cd14691">
    <property type="entry name" value="bZIP_XBP1"/>
    <property type="match status" value="1"/>
</dbReference>
<dbReference type="GO" id="GO:0000981">
    <property type="term" value="F:DNA-binding transcription factor activity, RNA polymerase II-specific"/>
    <property type="evidence" value="ECO:0007669"/>
    <property type="project" value="TreeGrafter"/>
</dbReference>
<dbReference type="InterPro" id="IPR046347">
    <property type="entry name" value="bZIP_sf"/>
</dbReference>
<feature type="domain" description="BZIP" evidence="9">
    <location>
        <begin position="37"/>
        <end position="100"/>
    </location>
</feature>
<evidence type="ECO:0000259" key="9">
    <source>
        <dbReference type="PROSITE" id="PS50217"/>
    </source>
</evidence>
<feature type="region of interest" description="Disordered" evidence="8">
    <location>
        <begin position="300"/>
        <end position="328"/>
    </location>
</feature>
<keyword evidence="1" id="KW-0832">Ubl conjugation</keyword>
<dbReference type="PROSITE" id="PS50217">
    <property type="entry name" value="BZIP"/>
    <property type="match status" value="1"/>
</dbReference>
<organism evidence="10 11">
    <name type="scientific">Argiope bruennichi</name>
    <name type="common">Wasp spider</name>
    <name type="synonym">Aranea bruennichi</name>
    <dbReference type="NCBI Taxonomy" id="94029"/>
    <lineage>
        <taxon>Eukaryota</taxon>
        <taxon>Metazoa</taxon>
        <taxon>Ecdysozoa</taxon>
        <taxon>Arthropoda</taxon>
        <taxon>Chelicerata</taxon>
        <taxon>Arachnida</taxon>
        <taxon>Araneae</taxon>
        <taxon>Araneomorphae</taxon>
        <taxon>Entelegynae</taxon>
        <taxon>Araneoidea</taxon>
        <taxon>Araneidae</taxon>
        <taxon>Argiope</taxon>
    </lineage>
</organism>